<dbReference type="InterPro" id="IPR001547">
    <property type="entry name" value="Glyco_hydro_5"/>
</dbReference>
<keyword evidence="5" id="KW-0378">Hydrolase</keyword>
<dbReference type="Pfam" id="PF00150">
    <property type="entry name" value="Cellulase"/>
    <property type="match status" value="1"/>
</dbReference>
<dbReference type="SUPFAM" id="SSF51445">
    <property type="entry name" value="(Trans)glycosidases"/>
    <property type="match status" value="1"/>
</dbReference>
<keyword evidence="10" id="KW-0326">Glycosidase</keyword>
<dbReference type="InterPro" id="IPR017853">
    <property type="entry name" value="GH"/>
</dbReference>
<gene>
    <name evidence="19" type="ORF">CPB83DRAFT_807586</name>
</gene>
<dbReference type="GO" id="GO:0005576">
    <property type="term" value="C:extracellular region"/>
    <property type="evidence" value="ECO:0007669"/>
    <property type="project" value="TreeGrafter"/>
</dbReference>
<evidence type="ECO:0000256" key="10">
    <source>
        <dbReference type="ARBA" id="ARBA00023295"/>
    </source>
</evidence>
<keyword evidence="7 17" id="KW-1133">Transmembrane helix</keyword>
<dbReference type="PANTHER" id="PTHR31297">
    <property type="entry name" value="GLUCAN ENDO-1,6-BETA-GLUCOSIDASE B"/>
    <property type="match status" value="1"/>
</dbReference>
<evidence type="ECO:0000256" key="4">
    <source>
        <dbReference type="ARBA" id="ARBA00022692"/>
    </source>
</evidence>
<feature type="region of interest" description="Disordered" evidence="16">
    <location>
        <begin position="1"/>
        <end position="42"/>
    </location>
</feature>
<evidence type="ECO:0000313" key="20">
    <source>
        <dbReference type="Proteomes" id="UP000807306"/>
    </source>
</evidence>
<dbReference type="InterPro" id="IPR050386">
    <property type="entry name" value="Glycosyl_hydrolase_5"/>
</dbReference>
<keyword evidence="20" id="KW-1185">Reference proteome</keyword>
<reference evidence="19" key="1">
    <citation type="submission" date="2020-11" db="EMBL/GenBank/DDBJ databases">
        <authorList>
            <consortium name="DOE Joint Genome Institute"/>
            <person name="Ahrendt S."/>
            <person name="Riley R."/>
            <person name="Andreopoulos W."/>
            <person name="Labutti K."/>
            <person name="Pangilinan J."/>
            <person name="Ruiz-Duenas F.J."/>
            <person name="Barrasa J.M."/>
            <person name="Sanchez-Garcia M."/>
            <person name="Camarero S."/>
            <person name="Miyauchi S."/>
            <person name="Serrano A."/>
            <person name="Linde D."/>
            <person name="Babiker R."/>
            <person name="Drula E."/>
            <person name="Ayuso-Fernandez I."/>
            <person name="Pacheco R."/>
            <person name="Padilla G."/>
            <person name="Ferreira P."/>
            <person name="Barriuso J."/>
            <person name="Kellner H."/>
            <person name="Castanera R."/>
            <person name="Alfaro M."/>
            <person name="Ramirez L."/>
            <person name="Pisabarro A.G."/>
            <person name="Kuo A."/>
            <person name="Tritt A."/>
            <person name="Lipzen A."/>
            <person name="He G."/>
            <person name="Yan M."/>
            <person name="Ng V."/>
            <person name="Cullen D."/>
            <person name="Martin F."/>
            <person name="Rosso M.-N."/>
            <person name="Henrissat B."/>
            <person name="Hibbett D."/>
            <person name="Martinez A.T."/>
            <person name="Grigoriev I.V."/>
        </authorList>
    </citation>
    <scope>NUCLEOTIDE SEQUENCE</scope>
    <source>
        <strain evidence="19">CBS 506.95</strain>
    </source>
</reference>
<feature type="compositionally biased region" description="Polar residues" evidence="16">
    <location>
        <begin position="33"/>
        <end position="42"/>
    </location>
</feature>
<feature type="compositionally biased region" description="Low complexity" evidence="16">
    <location>
        <begin position="182"/>
        <end position="202"/>
    </location>
</feature>
<dbReference type="PANTHER" id="PTHR31297:SF34">
    <property type="entry name" value="GLUCAN 1,3-BETA-GLUCOSIDASE 2"/>
    <property type="match status" value="1"/>
</dbReference>
<feature type="transmembrane region" description="Helical" evidence="17">
    <location>
        <begin position="151"/>
        <end position="175"/>
    </location>
</feature>
<dbReference type="GO" id="GO:0005886">
    <property type="term" value="C:plasma membrane"/>
    <property type="evidence" value="ECO:0007669"/>
    <property type="project" value="UniProtKB-SubCell"/>
</dbReference>
<evidence type="ECO:0000256" key="12">
    <source>
        <dbReference type="ARBA" id="ARBA00036824"/>
    </source>
</evidence>
<evidence type="ECO:0000256" key="14">
    <source>
        <dbReference type="ARBA" id="ARBA00038929"/>
    </source>
</evidence>
<evidence type="ECO:0000256" key="2">
    <source>
        <dbReference type="ARBA" id="ARBA00005641"/>
    </source>
</evidence>
<dbReference type="AlphaFoldDB" id="A0A9P6ENB6"/>
<evidence type="ECO:0000256" key="6">
    <source>
        <dbReference type="ARBA" id="ARBA00022968"/>
    </source>
</evidence>
<evidence type="ECO:0000256" key="11">
    <source>
        <dbReference type="ARBA" id="ARBA00023316"/>
    </source>
</evidence>
<evidence type="ECO:0000256" key="9">
    <source>
        <dbReference type="ARBA" id="ARBA00023180"/>
    </source>
</evidence>
<dbReference type="Proteomes" id="UP000807306">
    <property type="component" value="Unassembled WGS sequence"/>
</dbReference>
<sequence>MASGSNNQPHNVSYDALPVHTDDHGNPGYYHPQPSTDDFQNSGYNTPQHELDAVPLTSGVPAGAAQPRFLGAAAYDSAGFRNSLASSNYTHPGSEYGNSVYALDPTGGYRDDPNASYEHGAIPMSPKEGGRFLTDKNAVYAAPKAKSKRRVLVLGVIAGIILLIAAIAVPVYIFVIKPHSTNNRTSSSSASSSSASSPTSTSKPGKTNLVTGGDGSKITLDNGTTITYANKFGGYWYYDENDPFNNNARAQSWSPALNETFKYGIDQIRGVNLGGWLVTEPFVYVVTPALYQKYSTASPQAVDEWTLCQAMRADTAGGGINQLEDHYKTFITEEDFAEIAGAGLNFVRIPIGYWAIETRDTEQFLPKTSWTYFLKAIKWARKYGIRINLDLHALPGSQNGWNHSGRLGTIGFMNGPMGYVNVQRSLDYIRVIAEFISQPEYKDVVTIFGIINEPQGPTFGKDNLSRFYLEAYRIIRQAGGTGEGNGPYVSIHDGFFPRSDWVDIFPNADRMSIDTHPYLAFNEQSASPLSSFVQTPCTSWGNLVNTSMGAFGLTTAGEWSLAVNDCGLFLNNVGAGTRYEGTYTPGTFPKMGSCTPYTDWQNFDADMKSNFKKLALSTMDALQNYFFWTWKIGPSLESGKVETPAWSYQLGLQNGWMPTNPQDAVGACGNTSPFAPPLKSWQTGGAGVGIPDSVSNALAWPPTSISAAGAVATLPAYTATGPIPTLPAPTFSAKNVNAGNGWNNAKDNTGFNVPIPGCTYLDPWVDPGTAPPAACAGAANRRAPQPTITPPPSL</sequence>
<accession>A0A9P6ENB6</accession>
<dbReference type="GO" id="GO:0071555">
    <property type="term" value="P:cell wall organization"/>
    <property type="evidence" value="ECO:0007669"/>
    <property type="project" value="UniProtKB-KW"/>
</dbReference>
<feature type="compositionally biased region" description="Low complexity" evidence="16">
    <location>
        <begin position="771"/>
        <end position="784"/>
    </location>
</feature>
<keyword evidence="6" id="KW-0735">Signal-anchor</keyword>
<comment type="subcellular location">
    <subcellularLocation>
        <location evidence="1">Cell membrane</location>
        <topology evidence="1">Single-pass type II membrane protein</topology>
    </subcellularLocation>
</comment>
<name>A0A9P6ENB6_9AGAR</name>
<evidence type="ECO:0000256" key="8">
    <source>
        <dbReference type="ARBA" id="ARBA00023136"/>
    </source>
</evidence>
<feature type="region of interest" description="Disordered" evidence="16">
    <location>
        <begin position="771"/>
        <end position="794"/>
    </location>
</feature>
<keyword evidence="4 17" id="KW-0812">Transmembrane</keyword>
<keyword evidence="8 17" id="KW-0472">Membrane</keyword>
<comment type="function">
    <text evidence="13">Glucosidase involved in the degradation of cellulosic biomass. Active on lichenan.</text>
</comment>
<evidence type="ECO:0000256" key="3">
    <source>
        <dbReference type="ARBA" id="ARBA00022475"/>
    </source>
</evidence>
<evidence type="ECO:0000256" key="7">
    <source>
        <dbReference type="ARBA" id="ARBA00022989"/>
    </source>
</evidence>
<dbReference type="EC" id="3.2.1.58" evidence="14"/>
<keyword evidence="3" id="KW-1003">Cell membrane</keyword>
<organism evidence="19 20">
    <name type="scientific">Crepidotus variabilis</name>
    <dbReference type="NCBI Taxonomy" id="179855"/>
    <lineage>
        <taxon>Eukaryota</taxon>
        <taxon>Fungi</taxon>
        <taxon>Dikarya</taxon>
        <taxon>Basidiomycota</taxon>
        <taxon>Agaricomycotina</taxon>
        <taxon>Agaricomycetes</taxon>
        <taxon>Agaricomycetidae</taxon>
        <taxon>Agaricales</taxon>
        <taxon>Agaricineae</taxon>
        <taxon>Crepidotaceae</taxon>
        <taxon>Crepidotus</taxon>
    </lineage>
</organism>
<evidence type="ECO:0000256" key="13">
    <source>
        <dbReference type="ARBA" id="ARBA00037126"/>
    </source>
</evidence>
<comment type="catalytic activity">
    <reaction evidence="12">
        <text>Successive hydrolysis of beta-D-glucose units from the non-reducing ends of (1-&gt;3)-beta-D-glucans, releasing alpha-glucose.</text>
        <dbReference type="EC" id="3.2.1.58"/>
    </reaction>
</comment>
<dbReference type="GO" id="GO:0004338">
    <property type="term" value="F:glucan exo-1,3-beta-glucosidase activity"/>
    <property type="evidence" value="ECO:0007669"/>
    <property type="project" value="UniProtKB-EC"/>
</dbReference>
<keyword evidence="9" id="KW-0325">Glycoprotein</keyword>
<dbReference type="EMBL" id="MU157832">
    <property type="protein sequence ID" value="KAF9532305.1"/>
    <property type="molecule type" value="Genomic_DNA"/>
</dbReference>
<evidence type="ECO:0000256" key="17">
    <source>
        <dbReference type="SAM" id="Phobius"/>
    </source>
</evidence>
<dbReference type="Gene3D" id="3.20.20.80">
    <property type="entry name" value="Glycosidases"/>
    <property type="match status" value="1"/>
</dbReference>
<dbReference type="GO" id="GO:0009251">
    <property type="term" value="P:glucan catabolic process"/>
    <property type="evidence" value="ECO:0007669"/>
    <property type="project" value="TreeGrafter"/>
</dbReference>
<keyword evidence="11" id="KW-0961">Cell wall biogenesis/degradation</keyword>
<feature type="domain" description="Glycoside hydrolase family 5" evidence="18">
    <location>
        <begin position="321"/>
        <end position="523"/>
    </location>
</feature>
<comment type="caution">
    <text evidence="19">The sequence shown here is derived from an EMBL/GenBank/DDBJ whole genome shotgun (WGS) entry which is preliminary data.</text>
</comment>
<evidence type="ECO:0000259" key="18">
    <source>
        <dbReference type="Pfam" id="PF00150"/>
    </source>
</evidence>
<comment type="similarity">
    <text evidence="2">Belongs to the glycosyl hydrolase 5 (cellulase A) family.</text>
</comment>
<feature type="compositionally biased region" description="Polar residues" evidence="16">
    <location>
        <begin position="1"/>
        <end position="11"/>
    </location>
</feature>
<proteinExistence type="inferred from homology"/>
<evidence type="ECO:0000256" key="1">
    <source>
        <dbReference type="ARBA" id="ARBA00004401"/>
    </source>
</evidence>
<evidence type="ECO:0000256" key="16">
    <source>
        <dbReference type="SAM" id="MobiDB-lite"/>
    </source>
</evidence>
<dbReference type="OrthoDB" id="62120at2759"/>
<protein>
    <recommendedName>
        <fullName evidence="14">glucan 1,3-beta-glucosidase</fullName>
        <ecNumber evidence="14">3.2.1.58</ecNumber>
    </recommendedName>
    <alternativeName>
        <fullName evidence="15">Exo-1,3-beta-glucanase D</fullName>
    </alternativeName>
</protein>
<dbReference type="FunFam" id="3.20.20.80:FF:000033">
    <property type="entry name" value="Glucan 1,3-beta-glucosidase A"/>
    <property type="match status" value="1"/>
</dbReference>
<evidence type="ECO:0000313" key="19">
    <source>
        <dbReference type="EMBL" id="KAF9532305.1"/>
    </source>
</evidence>
<dbReference type="GO" id="GO:0009986">
    <property type="term" value="C:cell surface"/>
    <property type="evidence" value="ECO:0007669"/>
    <property type="project" value="TreeGrafter"/>
</dbReference>
<evidence type="ECO:0000256" key="5">
    <source>
        <dbReference type="ARBA" id="ARBA00022801"/>
    </source>
</evidence>
<evidence type="ECO:0000256" key="15">
    <source>
        <dbReference type="ARBA" id="ARBA00041260"/>
    </source>
</evidence>
<feature type="region of interest" description="Disordered" evidence="16">
    <location>
        <begin position="182"/>
        <end position="214"/>
    </location>
</feature>